<dbReference type="Gene3D" id="3.30.70.2330">
    <property type="match status" value="1"/>
</dbReference>
<dbReference type="InterPro" id="IPR014905">
    <property type="entry name" value="HIRAN"/>
</dbReference>
<protein>
    <submittedName>
        <fullName evidence="4">Serine protease</fullName>
    </submittedName>
</protein>
<feature type="domain" description="HIRAN" evidence="3">
    <location>
        <begin position="8"/>
        <end position="106"/>
    </location>
</feature>
<evidence type="ECO:0000256" key="1">
    <source>
        <dbReference type="ARBA" id="ARBA00022723"/>
    </source>
</evidence>
<proteinExistence type="predicted"/>
<dbReference type="EMBL" id="PPEL01000017">
    <property type="protein sequence ID" value="PNV65790.1"/>
    <property type="molecule type" value="Genomic_DNA"/>
</dbReference>
<reference evidence="4 5" key="1">
    <citation type="journal article" date="2018" name="Int. J. Syst. Evol. Microbiol.">
        <title>Rubneribacter badeniensis gen. nov., sp. nov. and Enteroscipio rubneri gen. nov., sp. nov., new members of the Eggerthellaceae isolated from human faeces.</title>
        <authorList>
            <person name="Danylec N."/>
            <person name="Gobl A."/>
            <person name="Stoll D.A."/>
            <person name="Hetzer B."/>
            <person name="Kulling S.E."/>
            <person name="Huch M."/>
        </authorList>
    </citation>
    <scope>NUCLEOTIDE SEQUENCE [LARGE SCALE GENOMIC DNA]</scope>
    <source>
        <strain evidence="4 5">ResAG-85</strain>
    </source>
</reference>
<accession>A0A2K2U6I4</accession>
<dbReference type="GO" id="GO:0016818">
    <property type="term" value="F:hydrolase activity, acting on acid anhydrides, in phosphorus-containing anhydrides"/>
    <property type="evidence" value="ECO:0007669"/>
    <property type="project" value="InterPro"/>
</dbReference>
<keyword evidence="1" id="KW-0479">Metal-binding</keyword>
<organism evidence="4 5">
    <name type="scientific">Rubneribacter badeniensis</name>
    <dbReference type="NCBI Taxonomy" id="2070688"/>
    <lineage>
        <taxon>Bacteria</taxon>
        <taxon>Bacillati</taxon>
        <taxon>Actinomycetota</taxon>
        <taxon>Coriobacteriia</taxon>
        <taxon>Eggerthellales</taxon>
        <taxon>Eggerthellaceae</taxon>
        <taxon>Rubneribacter</taxon>
    </lineage>
</organism>
<sequence>MYEPSRHLATFHLAGFQHWDGALVLDRLKPGIALGLAPEPDNPHDPDAVAVRLDGTKIGYLPADESPLVALMSRFGHADAFELRALQVDPEAAPWRQVRAGLFVRDAR</sequence>
<dbReference type="GO" id="GO:0006508">
    <property type="term" value="P:proteolysis"/>
    <property type="evidence" value="ECO:0007669"/>
    <property type="project" value="UniProtKB-KW"/>
</dbReference>
<dbReference type="Pfam" id="PF08797">
    <property type="entry name" value="HIRAN"/>
    <property type="match status" value="1"/>
</dbReference>
<name>A0A2K2U6I4_9ACTN</name>
<dbReference type="AlphaFoldDB" id="A0A2K2U6I4"/>
<gene>
    <name evidence="4" type="ORF">C2L80_04805</name>
</gene>
<evidence type="ECO:0000259" key="3">
    <source>
        <dbReference type="SMART" id="SM00910"/>
    </source>
</evidence>
<keyword evidence="4" id="KW-0645">Protease</keyword>
<dbReference type="GO" id="GO:0008270">
    <property type="term" value="F:zinc ion binding"/>
    <property type="evidence" value="ECO:0007669"/>
    <property type="project" value="InterPro"/>
</dbReference>
<comment type="caution">
    <text evidence="4">The sequence shown here is derived from an EMBL/GenBank/DDBJ whole genome shotgun (WGS) entry which is preliminary data.</text>
</comment>
<evidence type="ECO:0000256" key="2">
    <source>
        <dbReference type="ARBA" id="ARBA00022801"/>
    </source>
</evidence>
<dbReference type="RefSeq" id="WP_087197019.1">
    <property type="nucleotide sequence ID" value="NZ_PPEL01000017.1"/>
</dbReference>
<dbReference type="SMART" id="SM00910">
    <property type="entry name" value="HIRAN"/>
    <property type="match status" value="1"/>
</dbReference>
<dbReference type="GO" id="GO:0008233">
    <property type="term" value="F:peptidase activity"/>
    <property type="evidence" value="ECO:0007669"/>
    <property type="project" value="UniProtKB-KW"/>
</dbReference>
<dbReference type="GO" id="GO:0003676">
    <property type="term" value="F:nucleic acid binding"/>
    <property type="evidence" value="ECO:0007669"/>
    <property type="project" value="InterPro"/>
</dbReference>
<keyword evidence="2" id="KW-0378">Hydrolase</keyword>
<dbReference type="Proteomes" id="UP000236488">
    <property type="component" value="Unassembled WGS sequence"/>
</dbReference>
<keyword evidence="5" id="KW-1185">Reference proteome</keyword>
<evidence type="ECO:0000313" key="4">
    <source>
        <dbReference type="EMBL" id="PNV65790.1"/>
    </source>
</evidence>
<evidence type="ECO:0000313" key="5">
    <source>
        <dbReference type="Proteomes" id="UP000236488"/>
    </source>
</evidence>